<protein>
    <submittedName>
        <fullName evidence="2">Uncharacterized protein</fullName>
    </submittedName>
</protein>
<keyword evidence="1" id="KW-0812">Transmembrane</keyword>
<sequence>MTVLWARARPRLHAVLAALAAAFVVGGVALAVSLRPSVAVVAADVAFVGVLMLVAAHPRRD</sequence>
<comment type="caution">
    <text evidence="2">The sequence shown here is derived from an EMBL/GenBank/DDBJ whole genome shotgun (WGS) entry which is preliminary data.</text>
</comment>
<dbReference type="RefSeq" id="WP_367636763.1">
    <property type="nucleotide sequence ID" value="NZ_JBFNQN010000003.1"/>
</dbReference>
<name>A0ABV3P3H8_9ACTN</name>
<keyword evidence="1" id="KW-0472">Membrane</keyword>
<gene>
    <name evidence="2" type="ORF">AB1207_05280</name>
</gene>
<accession>A0ABV3P3H8</accession>
<evidence type="ECO:0000256" key="1">
    <source>
        <dbReference type="SAM" id="Phobius"/>
    </source>
</evidence>
<feature type="transmembrane region" description="Helical" evidence="1">
    <location>
        <begin position="38"/>
        <end position="56"/>
    </location>
</feature>
<evidence type="ECO:0000313" key="2">
    <source>
        <dbReference type="EMBL" id="MEW9264150.1"/>
    </source>
</evidence>
<dbReference type="Proteomes" id="UP001555826">
    <property type="component" value="Unassembled WGS sequence"/>
</dbReference>
<evidence type="ECO:0000313" key="3">
    <source>
        <dbReference type="Proteomes" id="UP001555826"/>
    </source>
</evidence>
<dbReference type="EMBL" id="JBFNQN010000003">
    <property type="protein sequence ID" value="MEW9264150.1"/>
    <property type="molecule type" value="Genomic_DNA"/>
</dbReference>
<reference evidence="2 3" key="1">
    <citation type="submission" date="2024-07" db="EMBL/GenBank/DDBJ databases">
        <authorList>
            <person name="Thanompreechachai J."/>
            <person name="Duangmal K."/>
        </authorList>
    </citation>
    <scope>NUCLEOTIDE SEQUENCE [LARGE SCALE GENOMIC DNA]</scope>
    <source>
        <strain evidence="2 3">KCTC 19886</strain>
    </source>
</reference>
<proteinExistence type="predicted"/>
<organism evidence="2 3">
    <name type="scientific">Kineococcus endophyticus</name>
    <dbReference type="NCBI Taxonomy" id="1181883"/>
    <lineage>
        <taxon>Bacteria</taxon>
        <taxon>Bacillati</taxon>
        <taxon>Actinomycetota</taxon>
        <taxon>Actinomycetes</taxon>
        <taxon>Kineosporiales</taxon>
        <taxon>Kineosporiaceae</taxon>
        <taxon>Kineococcus</taxon>
    </lineage>
</organism>
<feature type="transmembrane region" description="Helical" evidence="1">
    <location>
        <begin position="12"/>
        <end position="32"/>
    </location>
</feature>
<keyword evidence="3" id="KW-1185">Reference proteome</keyword>
<keyword evidence="1" id="KW-1133">Transmembrane helix</keyword>